<dbReference type="SUPFAM" id="SSF56112">
    <property type="entry name" value="Protein kinase-like (PK-like)"/>
    <property type="match status" value="1"/>
</dbReference>
<dbReference type="Gene3D" id="1.10.510.10">
    <property type="entry name" value="Transferase(Phosphotransferase) domain 1"/>
    <property type="match status" value="1"/>
</dbReference>
<evidence type="ECO:0000256" key="2">
    <source>
        <dbReference type="ARBA" id="ARBA00022614"/>
    </source>
</evidence>
<evidence type="ECO:0000256" key="6">
    <source>
        <dbReference type="ARBA" id="ARBA00023136"/>
    </source>
</evidence>
<organism evidence="9 10">
    <name type="scientific">Riccia fluitans</name>
    <dbReference type="NCBI Taxonomy" id="41844"/>
    <lineage>
        <taxon>Eukaryota</taxon>
        <taxon>Viridiplantae</taxon>
        <taxon>Streptophyta</taxon>
        <taxon>Embryophyta</taxon>
        <taxon>Marchantiophyta</taxon>
        <taxon>Marchantiopsida</taxon>
        <taxon>Marchantiidae</taxon>
        <taxon>Marchantiales</taxon>
        <taxon>Ricciaceae</taxon>
        <taxon>Riccia</taxon>
    </lineage>
</organism>
<name>A0ABD1ZJF0_9MARC</name>
<keyword evidence="4" id="KW-0677">Repeat</keyword>
<dbReference type="Gene3D" id="3.80.10.10">
    <property type="entry name" value="Ribonuclease Inhibitor"/>
    <property type="match status" value="2"/>
</dbReference>
<evidence type="ECO:0000259" key="8">
    <source>
        <dbReference type="PROSITE" id="PS50011"/>
    </source>
</evidence>
<evidence type="ECO:0000256" key="3">
    <source>
        <dbReference type="ARBA" id="ARBA00022692"/>
    </source>
</evidence>
<evidence type="ECO:0000256" key="1">
    <source>
        <dbReference type="ARBA" id="ARBA00004370"/>
    </source>
</evidence>
<feature type="region of interest" description="Disordered" evidence="7">
    <location>
        <begin position="1173"/>
        <end position="1212"/>
    </location>
</feature>
<dbReference type="InterPro" id="IPR001611">
    <property type="entry name" value="Leu-rich_rpt"/>
</dbReference>
<dbReference type="Pfam" id="PF14381">
    <property type="entry name" value="EDR1_CTR1_ARMC3_pept"/>
    <property type="match status" value="2"/>
</dbReference>
<proteinExistence type="predicted"/>
<keyword evidence="6" id="KW-0472">Membrane</keyword>
<feature type="region of interest" description="Disordered" evidence="7">
    <location>
        <begin position="357"/>
        <end position="597"/>
    </location>
</feature>
<keyword evidence="2" id="KW-0433">Leucine-rich repeat</keyword>
<dbReference type="InterPro" id="IPR055164">
    <property type="entry name" value="EDR1/CTR1/ARMC3-like_pept-like"/>
</dbReference>
<feature type="compositionally biased region" description="Basic and acidic residues" evidence="7">
    <location>
        <begin position="409"/>
        <end position="428"/>
    </location>
</feature>
<evidence type="ECO:0000256" key="7">
    <source>
        <dbReference type="SAM" id="MobiDB-lite"/>
    </source>
</evidence>
<accession>A0ABD1ZJF0</accession>
<dbReference type="Pfam" id="PF23598">
    <property type="entry name" value="LRR_14"/>
    <property type="match status" value="1"/>
</dbReference>
<dbReference type="GO" id="GO:0016020">
    <property type="term" value="C:membrane"/>
    <property type="evidence" value="ECO:0007669"/>
    <property type="project" value="UniProtKB-SubCell"/>
</dbReference>
<evidence type="ECO:0000256" key="5">
    <source>
        <dbReference type="ARBA" id="ARBA00022989"/>
    </source>
</evidence>
<evidence type="ECO:0000313" key="10">
    <source>
        <dbReference type="Proteomes" id="UP001605036"/>
    </source>
</evidence>
<feature type="compositionally biased region" description="Basic and acidic residues" evidence="7">
    <location>
        <begin position="584"/>
        <end position="594"/>
    </location>
</feature>
<sequence length="1230" mass="135379">MVGQRVDRGAKPDFLLHFLPRECPDSQADSRKVVSEEGAQIVDSMESQKQKIAQTVTLKTKNNDHSIVATEDRSAQVLSDSERSEEEEVNVTPSGCTLSSLSSRMQETASRVKNMFVFDNKFTVIPACVQNFKNLRQLKFFSNEVTTLPREVGELTQLEQLFLNICPAGLGSLPPLEKLRSLKALELHQKPARPSASTLSREIAQLHSLTRLSVCNFSISWLPPEIGALKLLEDLDISFNKLKLLPKELAGLTSLKTLRVASNKLIELPSELTRLPDLTTIDVAHNRLTSLDSLQLESMTSLRALNAQFNKLQNTGSIPDWIACNFEGNDRLGFHKIKPDESAKTEKDEYLLDWEPSPAEEDFQNVRDNDPSFTLSPYAGKLSSPALKGQISARSRRGWKKQDSQQQKARQDRLNSSRKHRSEEHGDLPEVATSEISTDSLEVTPCRGKDNELEEKEICSPADEERGLVPQLVRQNEDAQDSNKEVNIDDEVDQRDDNGGADEESYRDAQPEGLSSAAVSGEQVPSTRLSSDEKNNCRKAVTGHRPKDDQELDNLVDYHEEVPEEACSKTPDSFLPVSGVKVGRRQDSDKDRNPKPCKRRKSLLEFSEVSFKYCTESFCGYDDRLHDGFYDAGRDRPFSSLTALEKEEPCYDSREVILVDREKDEDLDVTALKAQQLLAQFEPSGDGDQKVNVLRRIAVLALFVSDSFGGSDKTQNISSTRRAALGGTAGMPFVCSCSSSGNGNPARKLTERSTSGAVLPSVHMLCESAVRFLKAQRGSNVLPIGSLSYGVCRHRAILLKYLCDRAVPIIPCELVRGYLDYMPHAWNIVLVETSVGPTRMLVDACRPSDIRPEKDAEYFCRYIPLRRIHLPPSSKGGSKTHGSESSLIPVLHEDIGHGASGALVRRCSFGSLTAAAKVRQLEAVAEGPGVIGRGLESSCLSELRMLCSLQPHPCIVTFYGHQLTSGFSTSPDEAAAQAPQLMLFMEYVKGGSLEGYLQGLARKVPLQSSSSHTCHLAHRGVPPADVCVGTPRWIAPEVLRAMYGRHSYGLEADVWSFGCLLAELLTLDVPYAGLSEAEVHSRIQMGQRPQLPSEVDKFKSPASARGCCKERVAQDNNDDCKALSILVKLFYSCTEARPSGRPTAEEVLTILNNALEEKTASCTVAVVASLAKPAPRQDDTREAAVDVTNHSLSSSKDEESPRVKQESAATACSLPNKSCTCAKCGESRVD</sequence>
<feature type="compositionally biased region" description="Basic and acidic residues" evidence="7">
    <location>
        <begin position="1195"/>
        <end position="1205"/>
    </location>
</feature>
<dbReference type="Proteomes" id="UP001605036">
    <property type="component" value="Unassembled WGS sequence"/>
</dbReference>
<dbReference type="InterPro" id="IPR055414">
    <property type="entry name" value="LRR_R13L4/SHOC2-like"/>
</dbReference>
<dbReference type="PROSITE" id="PS50011">
    <property type="entry name" value="PROTEIN_KINASE_DOM"/>
    <property type="match status" value="1"/>
</dbReference>
<feature type="compositionally biased region" description="Acidic residues" evidence="7">
    <location>
        <begin position="488"/>
        <end position="503"/>
    </location>
</feature>
<dbReference type="AlphaFoldDB" id="A0ABD1ZJF0"/>
<comment type="caution">
    <text evidence="9">The sequence shown here is derived from an EMBL/GenBank/DDBJ whole genome shotgun (WGS) entry which is preliminary data.</text>
</comment>
<dbReference type="PANTHER" id="PTHR24359">
    <property type="entry name" value="SERINE/THREONINE-PROTEIN KINASE SBK1"/>
    <property type="match status" value="1"/>
</dbReference>
<evidence type="ECO:0000313" key="9">
    <source>
        <dbReference type="EMBL" id="KAL2651050.1"/>
    </source>
</evidence>
<evidence type="ECO:0000256" key="4">
    <source>
        <dbReference type="ARBA" id="ARBA00022737"/>
    </source>
</evidence>
<gene>
    <name evidence="9" type="ORF">R1flu_019178</name>
</gene>
<dbReference type="PANTHER" id="PTHR24359:SF1">
    <property type="entry name" value="INHIBITOR OF NUCLEAR FACTOR KAPPA-B KINASE EPSILON SUBUNIT HOMOLOG 1-RELATED"/>
    <property type="match status" value="1"/>
</dbReference>
<dbReference type="Pfam" id="PF00069">
    <property type="entry name" value="Pkinase"/>
    <property type="match status" value="1"/>
</dbReference>
<dbReference type="InterPro" id="IPR003591">
    <property type="entry name" value="Leu-rich_rpt_typical-subtyp"/>
</dbReference>
<comment type="subcellular location">
    <subcellularLocation>
        <location evidence="1">Membrane</location>
    </subcellularLocation>
</comment>
<dbReference type="SUPFAM" id="SSF52058">
    <property type="entry name" value="L domain-like"/>
    <property type="match status" value="1"/>
</dbReference>
<keyword evidence="5" id="KW-1133">Transmembrane helix</keyword>
<reference evidence="9 10" key="1">
    <citation type="submission" date="2024-09" db="EMBL/GenBank/DDBJ databases">
        <title>Chromosome-scale assembly of Riccia fluitans.</title>
        <authorList>
            <person name="Paukszto L."/>
            <person name="Sawicki J."/>
            <person name="Karawczyk K."/>
            <person name="Piernik-Szablinska J."/>
            <person name="Szczecinska M."/>
            <person name="Mazdziarz M."/>
        </authorList>
    </citation>
    <scope>NUCLEOTIDE SEQUENCE [LARGE SCALE GENOMIC DNA]</scope>
    <source>
        <strain evidence="9">Rf_01</strain>
        <tissue evidence="9">Aerial parts of the thallus</tissue>
    </source>
</reference>
<dbReference type="EMBL" id="JBHFFA010000001">
    <property type="protein sequence ID" value="KAL2651050.1"/>
    <property type="molecule type" value="Genomic_DNA"/>
</dbReference>
<dbReference type="InterPro" id="IPR011009">
    <property type="entry name" value="Kinase-like_dom_sf"/>
</dbReference>
<feature type="compositionally biased region" description="Basic and acidic residues" evidence="7">
    <location>
        <begin position="475"/>
        <end position="487"/>
    </location>
</feature>
<keyword evidence="3" id="KW-0812">Transmembrane</keyword>
<dbReference type="SMART" id="SM00369">
    <property type="entry name" value="LRR_TYP"/>
    <property type="match status" value="4"/>
</dbReference>
<dbReference type="PROSITE" id="PS51450">
    <property type="entry name" value="LRR"/>
    <property type="match status" value="1"/>
</dbReference>
<feature type="region of interest" description="Disordered" evidence="7">
    <location>
        <begin position="78"/>
        <end position="97"/>
    </location>
</feature>
<protein>
    <recommendedName>
        <fullName evidence="8">Protein kinase domain-containing protein</fullName>
    </recommendedName>
</protein>
<feature type="domain" description="Protein kinase" evidence="8">
    <location>
        <begin position="889"/>
        <end position="1155"/>
    </location>
</feature>
<dbReference type="InterPro" id="IPR000719">
    <property type="entry name" value="Prot_kinase_dom"/>
</dbReference>
<keyword evidence="10" id="KW-1185">Reference proteome</keyword>
<dbReference type="SMART" id="SM00364">
    <property type="entry name" value="LRR_BAC"/>
    <property type="match status" value="3"/>
</dbReference>
<dbReference type="InterPro" id="IPR032675">
    <property type="entry name" value="LRR_dom_sf"/>
</dbReference>
<feature type="compositionally biased region" description="Basic and acidic residues" evidence="7">
    <location>
        <begin position="1175"/>
        <end position="1184"/>
    </location>
</feature>